<gene>
    <name evidence="2" type="ORF">KSZ_58050</name>
</gene>
<evidence type="ECO:0000313" key="2">
    <source>
        <dbReference type="EMBL" id="GHO87799.1"/>
    </source>
</evidence>
<accession>A0ABQ3VQ14</accession>
<comment type="caution">
    <text evidence="2">The sequence shown here is derived from an EMBL/GenBank/DDBJ whole genome shotgun (WGS) entry which is preliminary data.</text>
</comment>
<name>A0ABQ3VQ14_9CHLR</name>
<protein>
    <recommendedName>
        <fullName evidence="4">Phytanoyl-CoA dioxygenase</fullName>
    </recommendedName>
</protein>
<dbReference type="SUPFAM" id="SSF51197">
    <property type="entry name" value="Clavaminate synthase-like"/>
    <property type="match status" value="1"/>
</dbReference>
<proteinExistence type="predicted"/>
<evidence type="ECO:0008006" key="4">
    <source>
        <dbReference type="Google" id="ProtNLM"/>
    </source>
</evidence>
<evidence type="ECO:0000256" key="1">
    <source>
        <dbReference type="SAM" id="MobiDB-lite"/>
    </source>
</evidence>
<organism evidence="2 3">
    <name type="scientific">Dictyobacter formicarum</name>
    <dbReference type="NCBI Taxonomy" id="2778368"/>
    <lineage>
        <taxon>Bacteria</taxon>
        <taxon>Bacillati</taxon>
        <taxon>Chloroflexota</taxon>
        <taxon>Ktedonobacteria</taxon>
        <taxon>Ktedonobacterales</taxon>
        <taxon>Dictyobacteraceae</taxon>
        <taxon>Dictyobacter</taxon>
    </lineage>
</organism>
<dbReference type="RefSeq" id="WP_201365330.1">
    <property type="nucleotide sequence ID" value="NZ_BNJJ01000019.1"/>
</dbReference>
<evidence type="ECO:0000313" key="3">
    <source>
        <dbReference type="Proteomes" id="UP000635565"/>
    </source>
</evidence>
<dbReference type="Proteomes" id="UP000635565">
    <property type="component" value="Unassembled WGS sequence"/>
</dbReference>
<dbReference type="EMBL" id="BNJJ01000019">
    <property type="protein sequence ID" value="GHO87799.1"/>
    <property type="molecule type" value="Genomic_DNA"/>
</dbReference>
<dbReference type="Gene3D" id="2.60.120.620">
    <property type="entry name" value="q2cbj1_9rhob like domain"/>
    <property type="match status" value="1"/>
</dbReference>
<reference evidence="2 3" key="1">
    <citation type="journal article" date="2021" name="Int. J. Syst. Evol. Microbiol.">
        <title>Reticulibacter mediterranei gen. nov., sp. nov., within the new family Reticulibacteraceae fam. nov., and Ktedonospora formicarum gen. nov., sp. nov., Ktedonobacter robiniae sp. nov., Dictyobacter formicarum sp. nov. and Dictyobacter arantiisoli sp. nov., belonging to the class Ktedonobacteria.</title>
        <authorList>
            <person name="Yabe S."/>
            <person name="Zheng Y."/>
            <person name="Wang C.M."/>
            <person name="Sakai Y."/>
            <person name="Abe K."/>
            <person name="Yokota A."/>
            <person name="Donadio S."/>
            <person name="Cavaletti L."/>
            <person name="Monciardini P."/>
        </authorList>
    </citation>
    <scope>NUCLEOTIDE SEQUENCE [LARGE SCALE GENOMIC DNA]</scope>
    <source>
        <strain evidence="2 3">SOSP1-9</strain>
    </source>
</reference>
<sequence>MELTSQQKQNFFEQGFVKLPGIIPTPLVHNALRAINTSLGSRGIDPAQLPTLRSRSYCPEIQDSEAITGLLNSSPLWSVAESAIGQGHIKPVHSGQIALRFPQDGPARVGNPHLDGMHTPSME</sequence>
<feature type="region of interest" description="Disordered" evidence="1">
    <location>
        <begin position="103"/>
        <end position="123"/>
    </location>
</feature>
<keyword evidence="3" id="KW-1185">Reference proteome</keyword>